<feature type="region of interest" description="Disordered" evidence="4">
    <location>
        <begin position="318"/>
        <end position="342"/>
    </location>
</feature>
<feature type="domain" description="HTH araC/xylS-type" evidence="5">
    <location>
        <begin position="224"/>
        <end position="325"/>
    </location>
</feature>
<dbReference type="SUPFAM" id="SSF46689">
    <property type="entry name" value="Homeodomain-like"/>
    <property type="match status" value="1"/>
</dbReference>
<reference evidence="6 7" key="1">
    <citation type="submission" date="2024-11" db="EMBL/GenBank/DDBJ databases">
        <title>The Natural Products Discovery Center: Release of the First 8490 Sequenced Strains for Exploring Actinobacteria Biosynthetic Diversity.</title>
        <authorList>
            <person name="Kalkreuter E."/>
            <person name="Kautsar S.A."/>
            <person name="Yang D."/>
            <person name="Bader C.D."/>
            <person name="Teijaro C.N."/>
            <person name="Fluegel L."/>
            <person name="Davis C.M."/>
            <person name="Simpson J.R."/>
            <person name="Lauterbach L."/>
            <person name="Steele A.D."/>
            <person name="Gui C."/>
            <person name="Meng S."/>
            <person name="Li G."/>
            <person name="Viehrig K."/>
            <person name="Ye F."/>
            <person name="Su P."/>
            <person name="Kiefer A.F."/>
            <person name="Nichols A."/>
            <person name="Cepeda A.J."/>
            <person name="Yan W."/>
            <person name="Fan B."/>
            <person name="Jiang Y."/>
            <person name="Adhikari A."/>
            <person name="Zheng C.-J."/>
            <person name="Schuster L."/>
            <person name="Cowan T.M."/>
            <person name="Smanski M.J."/>
            <person name="Chevrette M.G."/>
            <person name="De Carvalho L.P.S."/>
            <person name="Shen B."/>
        </authorList>
    </citation>
    <scope>NUCLEOTIDE SEQUENCE [LARGE SCALE GENOMIC DNA]</scope>
    <source>
        <strain evidence="6 7">NPDC020863</strain>
    </source>
</reference>
<keyword evidence="7" id="KW-1185">Reference proteome</keyword>
<dbReference type="RefSeq" id="WP_358644814.1">
    <property type="nucleotide sequence ID" value="NZ_JBFAEV010000033.1"/>
</dbReference>
<accession>A0ABW8M1R3</accession>
<gene>
    <name evidence="6" type="ORF">ACI2L5_45560</name>
</gene>
<evidence type="ECO:0000256" key="2">
    <source>
        <dbReference type="ARBA" id="ARBA00023125"/>
    </source>
</evidence>
<dbReference type="Gene3D" id="1.10.10.60">
    <property type="entry name" value="Homeodomain-like"/>
    <property type="match status" value="1"/>
</dbReference>
<keyword evidence="2" id="KW-0238">DNA-binding</keyword>
<protein>
    <submittedName>
        <fullName evidence="6">Helix-turn-helix domain-containing protein</fullName>
    </submittedName>
</protein>
<evidence type="ECO:0000256" key="3">
    <source>
        <dbReference type="ARBA" id="ARBA00023163"/>
    </source>
</evidence>
<evidence type="ECO:0000256" key="4">
    <source>
        <dbReference type="SAM" id="MobiDB-lite"/>
    </source>
</evidence>
<dbReference type="InterPro" id="IPR035418">
    <property type="entry name" value="AraC-bd_2"/>
</dbReference>
<dbReference type="PROSITE" id="PS01124">
    <property type="entry name" value="HTH_ARAC_FAMILY_2"/>
    <property type="match status" value="1"/>
</dbReference>
<dbReference type="InterPro" id="IPR018060">
    <property type="entry name" value="HTH_AraC"/>
</dbReference>
<keyword evidence="3" id="KW-0804">Transcription</keyword>
<keyword evidence="1" id="KW-0805">Transcription regulation</keyword>
<dbReference type="PROSITE" id="PS00041">
    <property type="entry name" value="HTH_ARAC_FAMILY_1"/>
    <property type="match status" value="1"/>
</dbReference>
<dbReference type="PANTHER" id="PTHR46796:SF6">
    <property type="entry name" value="ARAC SUBFAMILY"/>
    <property type="match status" value="1"/>
</dbReference>
<name>A0ABW8M1R3_9ACTN</name>
<dbReference type="InterPro" id="IPR050204">
    <property type="entry name" value="AraC_XylS_family_regulators"/>
</dbReference>
<evidence type="ECO:0000259" key="5">
    <source>
        <dbReference type="PROSITE" id="PS01124"/>
    </source>
</evidence>
<evidence type="ECO:0000313" key="7">
    <source>
        <dbReference type="Proteomes" id="UP001620295"/>
    </source>
</evidence>
<dbReference type="PANTHER" id="PTHR46796">
    <property type="entry name" value="HTH-TYPE TRANSCRIPTIONAL ACTIVATOR RHAS-RELATED"/>
    <property type="match status" value="1"/>
</dbReference>
<dbReference type="Pfam" id="PF14525">
    <property type="entry name" value="AraC_binding_2"/>
    <property type="match status" value="1"/>
</dbReference>
<dbReference type="Proteomes" id="UP001620295">
    <property type="component" value="Unassembled WGS sequence"/>
</dbReference>
<evidence type="ECO:0000313" key="6">
    <source>
        <dbReference type="EMBL" id="MFK4272112.1"/>
    </source>
</evidence>
<dbReference type="Pfam" id="PF12833">
    <property type="entry name" value="HTH_18"/>
    <property type="match status" value="1"/>
</dbReference>
<comment type="caution">
    <text evidence="6">The sequence shown here is derived from an EMBL/GenBank/DDBJ whole genome shotgun (WGS) entry which is preliminary data.</text>
</comment>
<evidence type="ECO:0000256" key="1">
    <source>
        <dbReference type="ARBA" id="ARBA00023015"/>
    </source>
</evidence>
<dbReference type="InterPro" id="IPR018062">
    <property type="entry name" value="HTH_AraC-typ_CS"/>
</dbReference>
<dbReference type="InterPro" id="IPR009057">
    <property type="entry name" value="Homeodomain-like_sf"/>
</dbReference>
<organism evidence="6 7">
    <name type="scientific">Streptomyces milbemycinicus</name>
    <dbReference type="NCBI Taxonomy" id="476552"/>
    <lineage>
        <taxon>Bacteria</taxon>
        <taxon>Bacillati</taxon>
        <taxon>Actinomycetota</taxon>
        <taxon>Actinomycetes</taxon>
        <taxon>Kitasatosporales</taxon>
        <taxon>Streptomycetaceae</taxon>
        <taxon>Streptomyces</taxon>
    </lineage>
</organism>
<dbReference type="SMART" id="SM00342">
    <property type="entry name" value="HTH_ARAC"/>
    <property type="match status" value="1"/>
</dbReference>
<dbReference type="EMBL" id="JBJDQH010000023">
    <property type="protein sequence ID" value="MFK4272112.1"/>
    <property type="molecule type" value="Genomic_DNA"/>
</dbReference>
<proteinExistence type="predicted"/>
<sequence length="342" mass="37907">MSLPPKSSQPDRNGVGGMSPDVDAWRGMLHDCLVELDAIPLGGTGHGADYTGWARQLDLGFLTLTDVGSDPVRVVRAPRMLVGNQDDFYLLSIAQENSFSINGNMRSPLRRGDAVLLDSTAPFQLSANEFAHHLVLTLPRADVARIMPVSGERIGRRIAAENPVLRVLRATVAEICAEGARFEPDSLPELGHTLRELLFSVLRSDELTDQAEVNGLLGHHAQLLRMRDFIQRHLAEPDLSSKMVAAAFGVSVRYVELVFRESGTSPARYIRRTRMEEARRSLANPRQRQRSIAAIARSVGVENPTVFARMFRHFHDITPSEYRRSQTGQSRRSGAMEDPPAP</sequence>